<accession>A0ABV9T9L0</accession>
<protein>
    <submittedName>
        <fullName evidence="3">ATP-dependent endonuclease</fullName>
    </submittedName>
</protein>
<organism evidence="3 4">
    <name type="scientific">Negadavirga shengliensis</name>
    <dbReference type="NCBI Taxonomy" id="1389218"/>
    <lineage>
        <taxon>Bacteria</taxon>
        <taxon>Pseudomonadati</taxon>
        <taxon>Bacteroidota</taxon>
        <taxon>Cytophagia</taxon>
        <taxon>Cytophagales</taxon>
        <taxon>Cyclobacteriaceae</taxon>
        <taxon>Negadavirga</taxon>
    </lineage>
</organism>
<keyword evidence="1" id="KW-0175">Coiled coil</keyword>
<evidence type="ECO:0000256" key="1">
    <source>
        <dbReference type="SAM" id="Coils"/>
    </source>
</evidence>
<gene>
    <name evidence="3" type="ORF">ACFPFU_25410</name>
</gene>
<feature type="coiled-coil region" evidence="1">
    <location>
        <begin position="373"/>
        <end position="400"/>
    </location>
</feature>
<evidence type="ECO:0000313" key="3">
    <source>
        <dbReference type="EMBL" id="MFC4875064.1"/>
    </source>
</evidence>
<evidence type="ECO:0000259" key="2">
    <source>
        <dbReference type="Pfam" id="PF13304"/>
    </source>
</evidence>
<dbReference type="InterPro" id="IPR003959">
    <property type="entry name" value="ATPase_AAA_core"/>
</dbReference>
<dbReference type="InterPro" id="IPR027417">
    <property type="entry name" value="P-loop_NTPase"/>
</dbReference>
<evidence type="ECO:0000313" key="4">
    <source>
        <dbReference type="Proteomes" id="UP001595818"/>
    </source>
</evidence>
<keyword evidence="3" id="KW-0378">Hydrolase</keyword>
<keyword evidence="3" id="KW-0540">Nuclease</keyword>
<dbReference type="RefSeq" id="WP_377069522.1">
    <property type="nucleotide sequence ID" value="NZ_JBHSJJ010000031.1"/>
</dbReference>
<comment type="caution">
    <text evidence="3">The sequence shown here is derived from an EMBL/GenBank/DDBJ whole genome shotgun (WGS) entry which is preliminary data.</text>
</comment>
<dbReference type="Gene3D" id="3.40.50.300">
    <property type="entry name" value="P-loop containing nucleotide triphosphate hydrolases"/>
    <property type="match status" value="1"/>
</dbReference>
<reference evidence="4" key="1">
    <citation type="journal article" date="2019" name="Int. J. Syst. Evol. Microbiol.">
        <title>The Global Catalogue of Microorganisms (GCM) 10K type strain sequencing project: providing services to taxonomists for standard genome sequencing and annotation.</title>
        <authorList>
            <consortium name="The Broad Institute Genomics Platform"/>
            <consortium name="The Broad Institute Genome Sequencing Center for Infectious Disease"/>
            <person name="Wu L."/>
            <person name="Ma J."/>
        </authorList>
    </citation>
    <scope>NUCLEOTIDE SEQUENCE [LARGE SCALE GENOMIC DNA]</scope>
    <source>
        <strain evidence="4">CGMCC 4.7466</strain>
    </source>
</reference>
<dbReference type="Proteomes" id="UP001595818">
    <property type="component" value="Unassembled WGS sequence"/>
</dbReference>
<proteinExistence type="predicted"/>
<dbReference type="SUPFAM" id="SSF52540">
    <property type="entry name" value="P-loop containing nucleoside triphosphate hydrolases"/>
    <property type="match status" value="1"/>
</dbReference>
<dbReference type="GO" id="GO:0004519">
    <property type="term" value="F:endonuclease activity"/>
    <property type="evidence" value="ECO:0007669"/>
    <property type="project" value="UniProtKB-KW"/>
</dbReference>
<feature type="domain" description="ATPase AAA-type core" evidence="2">
    <location>
        <begin position="31"/>
        <end position="319"/>
    </location>
</feature>
<keyword evidence="4" id="KW-1185">Reference proteome</keyword>
<name>A0ABV9T9L0_9BACT</name>
<keyword evidence="3" id="KW-0255">Endonuclease</keyword>
<sequence length="616" mass="72667">MKIIESIRIKYFRSILNTTRGNQTHFKTNDLNVIVGSNDAGKSNYLRALSLFFNNYSEPNVPFSFWKDFSIQRHGVRREENRIEIELIINPPQKQYFKHYGQVKWTKIWKENSNIPEETIVYVDGKHKFTSNKRSSYFKWLKKIRFRYVPAIKSEKYFNDLMYSLYDVLQKDTVNLENEFNNQVKSKTNLISREITSRLNIDSILQFKGNFRDLFLNLEFGSSDGKSMLSQRGDGIKIRHIPIILQNIAEAELKEEKNREPIASTIWGFEEPENNLEYDSARKLAESFIEYIDRIHFQEEELSFNDEGIQIFLTTHSPVFYTLSNLNNPKITSFLVKKQPDLSSDIKLITNDETISIETEMKLMPLIELSRHWKNLSLQFEDLQKSKQALEKQLETIGNNKKCIVLTEDKEKGFIEKLLISNGFQMNDVDLRTYKGCTNITSAEVLIQYLKDKFKKECPIILVHKDKDYLTKEEVESEIDKYKKKGIILFYTKGTDVESYFINAEHISFCHEEIDKSELSKLIRTALDDKKQKSIEHLRLKEFGQKHQQKSSHLNEYFETEYIKNEQTLFHGKEVLKKFRGLFRDKYKKNTSIESPSEYLKDENLSKIALGIWENN</sequence>
<dbReference type="EMBL" id="JBHSJJ010000031">
    <property type="protein sequence ID" value="MFC4875064.1"/>
    <property type="molecule type" value="Genomic_DNA"/>
</dbReference>
<dbReference type="Pfam" id="PF13304">
    <property type="entry name" value="AAA_21"/>
    <property type="match status" value="1"/>
</dbReference>